<feature type="compositionally biased region" description="Low complexity" evidence="2">
    <location>
        <begin position="120"/>
        <end position="135"/>
    </location>
</feature>
<feature type="compositionally biased region" description="Low complexity" evidence="2">
    <location>
        <begin position="84"/>
        <end position="95"/>
    </location>
</feature>
<feature type="compositionally biased region" description="Acidic residues" evidence="2">
    <location>
        <begin position="503"/>
        <end position="518"/>
    </location>
</feature>
<feature type="region of interest" description="Disordered" evidence="2">
    <location>
        <begin position="1"/>
        <end position="33"/>
    </location>
</feature>
<feature type="region of interest" description="Disordered" evidence="2">
    <location>
        <begin position="70"/>
        <end position="251"/>
    </location>
</feature>
<gene>
    <name evidence="3" type="ORF">KIK155_LOCUS650</name>
    <name evidence="4" type="ORF">TOA249_LOCUS24418</name>
</gene>
<feature type="compositionally biased region" description="Polar residues" evidence="2">
    <location>
        <begin position="72"/>
        <end position="83"/>
    </location>
</feature>
<feature type="compositionally biased region" description="Polar residues" evidence="2">
    <location>
        <begin position="162"/>
        <end position="172"/>
    </location>
</feature>
<dbReference type="Proteomes" id="UP000663865">
    <property type="component" value="Unassembled WGS sequence"/>
</dbReference>
<name>A0A817TWR0_9BILA</name>
<proteinExistence type="predicted"/>
<dbReference type="AlphaFoldDB" id="A0A817TWR0"/>
<evidence type="ECO:0000256" key="1">
    <source>
        <dbReference type="SAM" id="Coils"/>
    </source>
</evidence>
<dbReference type="EMBL" id="CAJNYV010000017">
    <property type="protein sequence ID" value="CAF3322651.1"/>
    <property type="molecule type" value="Genomic_DNA"/>
</dbReference>
<evidence type="ECO:0000313" key="5">
    <source>
        <dbReference type="Proteomes" id="UP000663865"/>
    </source>
</evidence>
<evidence type="ECO:0000256" key="2">
    <source>
        <dbReference type="SAM" id="MobiDB-lite"/>
    </source>
</evidence>
<comment type="caution">
    <text evidence="3">The sequence shown here is derived from an EMBL/GenBank/DDBJ whole genome shotgun (WGS) entry which is preliminary data.</text>
</comment>
<accession>A0A817TWR0</accession>
<evidence type="ECO:0000313" key="3">
    <source>
        <dbReference type="EMBL" id="CAF3322651.1"/>
    </source>
</evidence>
<dbReference type="EMBL" id="CAJOBS010002487">
    <property type="protein sequence ID" value="CAF4818203.1"/>
    <property type="molecule type" value="Genomic_DNA"/>
</dbReference>
<keyword evidence="1" id="KW-0175">Coiled coil</keyword>
<feature type="compositionally biased region" description="Polar residues" evidence="2">
    <location>
        <begin position="143"/>
        <end position="155"/>
    </location>
</feature>
<evidence type="ECO:0000313" key="4">
    <source>
        <dbReference type="EMBL" id="CAF4818203.1"/>
    </source>
</evidence>
<dbReference type="Proteomes" id="UP000663838">
    <property type="component" value="Unassembled WGS sequence"/>
</dbReference>
<reference evidence="3" key="1">
    <citation type="submission" date="2021-02" db="EMBL/GenBank/DDBJ databases">
        <authorList>
            <person name="Nowell W R."/>
        </authorList>
    </citation>
    <scope>NUCLEOTIDE SEQUENCE</scope>
</reference>
<feature type="compositionally biased region" description="Polar residues" evidence="2">
    <location>
        <begin position="102"/>
        <end position="114"/>
    </location>
</feature>
<sequence>MKRSVSSISNSRDTISSRLKRNRLMNKNQNEENISNINKNVAFVRGKENSISNRSGNSKEKFLEKNIDLDDNSSIRSGQPPLQSTISFSSPSSLSENHNHEVGSNMNQTSQLHNNDPKSSDNVTNSSLSSQSNLNKKQPLQKIRNSTQVDTNRNPVSIERNPVSTERNPVSTERNRVSIERNPVSTERNLVSTERNPGSTERNRVSIESNRVSIERNRVSTEPNRVSTERNPGSTERSPNTQPLPSRLSKDKTQVFNRHCSVQSQNQSVTHNNSNRLSTTVDLRFSTPKLSGSALIEGSLEYRELKRSYLFEKKQAEEWKKDYMVLKQQFNELKSSTLPRPTAEVIEWLKELFDLLNNNGTFRGDGRNLTSVGKDLGLDEANLITVAARTPQKSALKLFRLIYPTIGLRAGCVSISNVPEEQLQNIYQYVRILHPSLGFKMADMRRAIGNSIRSATHEMRKLEYQRQEKLNELQNDENLDPDERDERIQDALDTMQMALDANDVNEYDQDSDNDEVDNEVTNFNVDDDLNDDEVDEADEDTI</sequence>
<feature type="compositionally biased region" description="Acidic residues" evidence="2">
    <location>
        <begin position="525"/>
        <end position="542"/>
    </location>
</feature>
<feature type="compositionally biased region" description="Polar residues" evidence="2">
    <location>
        <begin position="183"/>
        <end position="212"/>
    </location>
</feature>
<organism evidence="3 5">
    <name type="scientific">Rotaria socialis</name>
    <dbReference type="NCBI Taxonomy" id="392032"/>
    <lineage>
        <taxon>Eukaryota</taxon>
        <taxon>Metazoa</taxon>
        <taxon>Spiralia</taxon>
        <taxon>Gnathifera</taxon>
        <taxon>Rotifera</taxon>
        <taxon>Eurotatoria</taxon>
        <taxon>Bdelloidea</taxon>
        <taxon>Philodinida</taxon>
        <taxon>Philodinidae</taxon>
        <taxon>Rotaria</taxon>
    </lineage>
</organism>
<feature type="coiled-coil region" evidence="1">
    <location>
        <begin position="452"/>
        <end position="479"/>
    </location>
</feature>
<feature type="compositionally biased region" description="Polar residues" evidence="2">
    <location>
        <begin position="220"/>
        <end position="244"/>
    </location>
</feature>
<feature type="compositionally biased region" description="Low complexity" evidence="2">
    <location>
        <begin position="1"/>
        <end position="17"/>
    </location>
</feature>
<feature type="region of interest" description="Disordered" evidence="2">
    <location>
        <begin position="503"/>
        <end position="542"/>
    </location>
</feature>
<protein>
    <submittedName>
        <fullName evidence="3">Uncharacterized protein</fullName>
    </submittedName>
</protein>